<dbReference type="EMBL" id="JAWDJW010002241">
    <property type="protein sequence ID" value="KAK3078057.1"/>
    <property type="molecule type" value="Genomic_DNA"/>
</dbReference>
<accession>A0ACC3DN94</accession>
<comment type="caution">
    <text evidence="1">The sequence shown here is derived from an EMBL/GenBank/DDBJ whole genome shotgun (WGS) entry which is preliminary data.</text>
</comment>
<gene>
    <name evidence="1" type="ORF">LTS18_008549</name>
</gene>
<feature type="non-terminal residue" evidence="1">
    <location>
        <position position="61"/>
    </location>
</feature>
<organism evidence="1 2">
    <name type="scientific">Coniosporium uncinatum</name>
    <dbReference type="NCBI Taxonomy" id="93489"/>
    <lineage>
        <taxon>Eukaryota</taxon>
        <taxon>Fungi</taxon>
        <taxon>Dikarya</taxon>
        <taxon>Ascomycota</taxon>
        <taxon>Pezizomycotina</taxon>
        <taxon>Dothideomycetes</taxon>
        <taxon>Dothideomycetes incertae sedis</taxon>
        <taxon>Coniosporium</taxon>
    </lineage>
</organism>
<sequence>TVCHPRQHHLPPTRHEMVPRRELRHGPRPHHLRDPARFREILQRPANTPQATVHRSRPTAR</sequence>
<evidence type="ECO:0000313" key="1">
    <source>
        <dbReference type="EMBL" id="KAK3078057.1"/>
    </source>
</evidence>
<reference evidence="1" key="1">
    <citation type="submission" date="2024-09" db="EMBL/GenBank/DDBJ databases">
        <title>Black Yeasts Isolated from many extreme environments.</title>
        <authorList>
            <person name="Coleine C."/>
            <person name="Stajich J.E."/>
            <person name="Selbmann L."/>
        </authorList>
    </citation>
    <scope>NUCLEOTIDE SEQUENCE</scope>
    <source>
        <strain evidence="1">CCFEE 5737</strain>
    </source>
</reference>
<evidence type="ECO:0000313" key="2">
    <source>
        <dbReference type="Proteomes" id="UP001186974"/>
    </source>
</evidence>
<proteinExistence type="predicted"/>
<protein>
    <submittedName>
        <fullName evidence="1">Uncharacterized protein</fullName>
    </submittedName>
</protein>
<name>A0ACC3DN94_9PEZI</name>
<dbReference type="Proteomes" id="UP001186974">
    <property type="component" value="Unassembled WGS sequence"/>
</dbReference>
<feature type="non-terminal residue" evidence="1">
    <location>
        <position position="1"/>
    </location>
</feature>
<keyword evidence="2" id="KW-1185">Reference proteome</keyword>